<dbReference type="InterPro" id="IPR036638">
    <property type="entry name" value="HLH_DNA-bd_sf"/>
</dbReference>
<evidence type="ECO:0000259" key="3">
    <source>
        <dbReference type="PROSITE" id="PS50888"/>
    </source>
</evidence>
<accession>A0A6G1JI02</accession>
<protein>
    <recommendedName>
        <fullName evidence="3">BHLH domain-containing protein</fullName>
    </recommendedName>
</protein>
<reference evidence="4" key="1">
    <citation type="journal article" date="2020" name="Stud. Mycol.">
        <title>101 Dothideomycetes genomes: a test case for predicting lifestyles and emergence of pathogens.</title>
        <authorList>
            <person name="Haridas S."/>
            <person name="Albert R."/>
            <person name="Binder M."/>
            <person name="Bloem J."/>
            <person name="Labutti K."/>
            <person name="Salamov A."/>
            <person name="Andreopoulos B."/>
            <person name="Baker S."/>
            <person name="Barry K."/>
            <person name="Bills G."/>
            <person name="Bluhm B."/>
            <person name="Cannon C."/>
            <person name="Castanera R."/>
            <person name="Culley D."/>
            <person name="Daum C."/>
            <person name="Ezra D."/>
            <person name="Gonzalez J."/>
            <person name="Henrissat B."/>
            <person name="Kuo A."/>
            <person name="Liang C."/>
            <person name="Lipzen A."/>
            <person name="Lutzoni F."/>
            <person name="Magnuson J."/>
            <person name="Mondo S."/>
            <person name="Nolan M."/>
            <person name="Ohm R."/>
            <person name="Pangilinan J."/>
            <person name="Park H.-J."/>
            <person name="Ramirez L."/>
            <person name="Alfaro M."/>
            <person name="Sun H."/>
            <person name="Tritt A."/>
            <person name="Yoshinaga Y."/>
            <person name="Zwiers L.-H."/>
            <person name="Turgeon B."/>
            <person name="Goodwin S."/>
            <person name="Spatafora J."/>
            <person name="Crous P."/>
            <person name="Grigoriev I."/>
        </authorList>
    </citation>
    <scope>NUCLEOTIDE SEQUENCE</scope>
    <source>
        <strain evidence="4">CBS 122367</strain>
    </source>
</reference>
<dbReference type="GO" id="GO:0046983">
    <property type="term" value="F:protein dimerization activity"/>
    <property type="evidence" value="ECO:0007669"/>
    <property type="project" value="InterPro"/>
</dbReference>
<keyword evidence="1" id="KW-0175">Coiled coil</keyword>
<feature type="compositionally biased region" description="Low complexity" evidence="2">
    <location>
        <begin position="176"/>
        <end position="188"/>
    </location>
</feature>
<evidence type="ECO:0000256" key="2">
    <source>
        <dbReference type="SAM" id="MobiDB-lite"/>
    </source>
</evidence>
<dbReference type="AlphaFoldDB" id="A0A6G1JI02"/>
<dbReference type="Pfam" id="PF00010">
    <property type="entry name" value="HLH"/>
    <property type="match status" value="1"/>
</dbReference>
<dbReference type="OrthoDB" id="2133190at2759"/>
<evidence type="ECO:0000313" key="5">
    <source>
        <dbReference type="Proteomes" id="UP000799291"/>
    </source>
</evidence>
<feature type="compositionally biased region" description="Polar residues" evidence="2">
    <location>
        <begin position="127"/>
        <end position="141"/>
    </location>
</feature>
<dbReference type="PANTHER" id="PTHR47336">
    <property type="entry name" value="TRANSCRIPTION FACTOR HMS1-RELATED"/>
    <property type="match status" value="1"/>
</dbReference>
<proteinExistence type="predicted"/>
<dbReference type="EMBL" id="MU005571">
    <property type="protein sequence ID" value="KAF2689871.1"/>
    <property type="molecule type" value="Genomic_DNA"/>
</dbReference>
<dbReference type="PANTHER" id="PTHR47336:SF2">
    <property type="entry name" value="TRANSCRIPTION FACTOR HMS1-RELATED"/>
    <property type="match status" value="1"/>
</dbReference>
<dbReference type="InterPro" id="IPR052099">
    <property type="entry name" value="Regulatory_TF_Diverse"/>
</dbReference>
<organism evidence="4 5">
    <name type="scientific">Lentithecium fluviatile CBS 122367</name>
    <dbReference type="NCBI Taxonomy" id="1168545"/>
    <lineage>
        <taxon>Eukaryota</taxon>
        <taxon>Fungi</taxon>
        <taxon>Dikarya</taxon>
        <taxon>Ascomycota</taxon>
        <taxon>Pezizomycotina</taxon>
        <taxon>Dothideomycetes</taxon>
        <taxon>Pleosporomycetidae</taxon>
        <taxon>Pleosporales</taxon>
        <taxon>Massarineae</taxon>
        <taxon>Lentitheciaceae</taxon>
        <taxon>Lentithecium</taxon>
    </lineage>
</organism>
<gene>
    <name evidence="4" type="ORF">K458DRAFT_399306</name>
</gene>
<dbReference type="InterPro" id="IPR011598">
    <property type="entry name" value="bHLH_dom"/>
</dbReference>
<dbReference type="SUPFAM" id="SSF47459">
    <property type="entry name" value="HLH, helix-loop-helix DNA-binding domain"/>
    <property type="match status" value="1"/>
</dbReference>
<dbReference type="CDD" id="cd11395">
    <property type="entry name" value="bHLHzip_SREBP_like"/>
    <property type="match status" value="1"/>
</dbReference>
<feature type="coiled-coil region" evidence="1">
    <location>
        <begin position="248"/>
        <end position="275"/>
    </location>
</feature>
<evidence type="ECO:0000313" key="4">
    <source>
        <dbReference type="EMBL" id="KAF2689871.1"/>
    </source>
</evidence>
<evidence type="ECO:0000256" key="1">
    <source>
        <dbReference type="SAM" id="Coils"/>
    </source>
</evidence>
<feature type="region of interest" description="Disordered" evidence="2">
    <location>
        <begin position="123"/>
        <end position="196"/>
    </location>
</feature>
<feature type="domain" description="BHLH" evidence="3">
    <location>
        <begin position="191"/>
        <end position="251"/>
    </location>
</feature>
<dbReference type="Proteomes" id="UP000799291">
    <property type="component" value="Unassembled WGS sequence"/>
</dbReference>
<sequence length="280" mass="30693">MPLTLRTPKTMDCSDPTVLTTDCDCSPTDESFYPSVFDACFADTYTAQPILSLEFPAGFVQKYQVVSSGMRPLAANANLSQYRPASFSTSFDQEQFESGFPFGTGTDELCCFDPESGCGSPCAKTPSPLSSLGSDGTQAVPSCSPDDLPPPTLKRETSPPAVRPRKRGRPRLDRTSASPPFSSTSPKSQRTTRVPHNQVERKYREGLNWELERLRRTVPTLPQCAGGRAVGQPNLSKAMVLVGAIEHIKTVEGERDALVVENERLRDRIACAKRRKEGDR</sequence>
<name>A0A6G1JI02_9PLEO</name>
<keyword evidence="5" id="KW-1185">Reference proteome</keyword>
<dbReference type="SMART" id="SM00353">
    <property type="entry name" value="HLH"/>
    <property type="match status" value="1"/>
</dbReference>
<dbReference type="PROSITE" id="PS50888">
    <property type="entry name" value="BHLH"/>
    <property type="match status" value="1"/>
</dbReference>
<dbReference type="Gene3D" id="4.10.280.10">
    <property type="entry name" value="Helix-loop-helix DNA-binding domain"/>
    <property type="match status" value="1"/>
</dbReference>